<evidence type="ECO:0000313" key="3">
    <source>
        <dbReference type="EMBL" id="ERG69099.1"/>
    </source>
</evidence>
<dbReference type="Pfam" id="PF01656">
    <property type="entry name" value="CbiA"/>
    <property type="match status" value="1"/>
</dbReference>
<dbReference type="eggNOG" id="COG3170">
    <property type="taxonomic scope" value="Bacteria"/>
</dbReference>
<dbReference type="eggNOG" id="COG0455">
    <property type="taxonomic scope" value="Bacteria"/>
</dbReference>
<dbReference type="PANTHER" id="PTHR43384:SF14">
    <property type="entry name" value="ESX-1 SECRETION-ASSOCIATED PROTEIN ESPI"/>
    <property type="match status" value="1"/>
</dbReference>
<protein>
    <recommendedName>
        <fullName evidence="2">CobQ/CobB/MinD/ParA nucleotide binding domain-containing protein</fullName>
    </recommendedName>
</protein>
<dbReference type="Proteomes" id="UP000004816">
    <property type="component" value="Unassembled WGS sequence"/>
</dbReference>
<gene>
    <name evidence="3" type="ORF">HMPREF9336_04243</name>
</gene>
<feature type="domain" description="CobQ/CobB/MinD/ParA nucleotide binding" evidence="2">
    <location>
        <begin position="281"/>
        <end position="461"/>
    </location>
</feature>
<evidence type="ECO:0000313" key="4">
    <source>
        <dbReference type="Proteomes" id="UP000004816"/>
    </source>
</evidence>
<comment type="caution">
    <text evidence="3">The sequence shown here is derived from an EMBL/GenBank/DDBJ whole genome shotgun (WGS) entry which is preliminary data.</text>
</comment>
<dbReference type="SUPFAM" id="SSF52540">
    <property type="entry name" value="P-loop containing nucleoside triphosphate hydrolases"/>
    <property type="match status" value="1"/>
</dbReference>
<dbReference type="STRING" id="679197.HMPREF9336_04243"/>
<keyword evidence="4" id="KW-1185">Reference proteome</keyword>
<dbReference type="HOGENOM" id="CLU_003609_4_1_11"/>
<dbReference type="InterPro" id="IPR050625">
    <property type="entry name" value="ParA/MinD_ATPase"/>
</dbReference>
<accession>U1N4D2</accession>
<dbReference type="GO" id="GO:0016887">
    <property type="term" value="F:ATP hydrolysis activity"/>
    <property type="evidence" value="ECO:0007669"/>
    <property type="project" value="TreeGrafter"/>
</dbReference>
<reference evidence="3 4" key="1">
    <citation type="journal article" date="2011" name="Stand. Genomic Sci.">
        <title>High quality draft genome sequence of Segniliparus rugosus CDC 945(T)= (ATCC BAA-974(T)).</title>
        <authorList>
            <person name="Earl A.M."/>
            <person name="Desjardins C.A."/>
            <person name="Fitzgerald M.G."/>
            <person name="Arachchi H.M."/>
            <person name="Zeng Q."/>
            <person name="Mehta T."/>
            <person name="Griggs A."/>
            <person name="Birren B.W."/>
            <person name="Toney N.C."/>
            <person name="Carr J."/>
            <person name="Posey J."/>
            <person name="Butler W.R."/>
        </authorList>
    </citation>
    <scope>NUCLEOTIDE SEQUENCE [LARGE SCALE GENOMIC DNA]</scope>
    <source>
        <strain evidence="4">ATCC BAA-974 / DSM 45345 / CCUG 50838 / CIP 108380 / JCM 13579 / CDC 945</strain>
    </source>
</reference>
<feature type="compositionally biased region" description="Low complexity" evidence="1">
    <location>
        <begin position="60"/>
        <end position="82"/>
    </location>
</feature>
<proteinExistence type="predicted"/>
<feature type="region of interest" description="Disordered" evidence="1">
    <location>
        <begin position="1"/>
        <end position="220"/>
    </location>
</feature>
<dbReference type="PANTHER" id="PTHR43384">
    <property type="entry name" value="SEPTUM SITE-DETERMINING PROTEIN MIND HOMOLOG, CHLOROPLASTIC-RELATED"/>
    <property type="match status" value="1"/>
</dbReference>
<dbReference type="GO" id="GO:0009898">
    <property type="term" value="C:cytoplasmic side of plasma membrane"/>
    <property type="evidence" value="ECO:0007669"/>
    <property type="project" value="TreeGrafter"/>
</dbReference>
<dbReference type="GO" id="GO:0051782">
    <property type="term" value="P:negative regulation of cell division"/>
    <property type="evidence" value="ECO:0007669"/>
    <property type="project" value="TreeGrafter"/>
</dbReference>
<dbReference type="GO" id="GO:0005829">
    <property type="term" value="C:cytosol"/>
    <property type="evidence" value="ECO:0007669"/>
    <property type="project" value="TreeGrafter"/>
</dbReference>
<organism evidence="3 4">
    <name type="scientific">Segniliparus rugosus (strain ATCC BAA-974 / DSM 45345 / CCUG 50838 / CIP 108380 / JCM 13579 / CDC 945)</name>
    <dbReference type="NCBI Taxonomy" id="679197"/>
    <lineage>
        <taxon>Bacteria</taxon>
        <taxon>Bacillati</taxon>
        <taxon>Actinomycetota</taxon>
        <taxon>Actinomycetes</taxon>
        <taxon>Mycobacteriales</taxon>
        <taxon>Segniliparaceae</taxon>
        <taxon>Segniliparus</taxon>
    </lineage>
</organism>
<sequence length="532" mass="58078">MQLTESKPDQGGQQWPGASAWPQDGQAAWPDPGQSAWPQAGQPAWPDPNQEQPGQGVEHQAQGPQGWPGAPGAWSAQPQGQQDPRAAHGGHQPAWDQDAAGQQGRTGQVPQPSPYAFPGQPQPAQDPSHAYPQQGYDPSQGYPQQGGWDQQQAYDPNQAYHQQGHDPVHQGGWDQQQGYDPSQQGGWDQQPEAPRGGEFQGFDQSGGFGPEFNTGVWQHDDFDPMSPSVDNLNLISSPGNRGPGIGRRLRDAFGRQGPRDDLQYRTLVNRINQPIQGDYRIAILSLKGGVGKTTTTVGLGSTFASLRGDRVIAVDANPDLGTLGSRIPRQSNSTVRDLLVDTSIYRYSDVRAHTSQSSSRLEVLASERDPAISEAFSERDYRGVIKILQRFYNVILTDCGTGLMHSAMKGVLDLAHALVLVTSPALDGARSAGATLDWLLHHGYDQLVARTVVVVSSSRPGSPTLDLNQLRQHFLVRCRAVQIIPFDDHLSEGAEIELDQLHRSTRRSFVELAALIADDFPMAMSRQQRSQY</sequence>
<dbReference type="Gene3D" id="3.40.50.300">
    <property type="entry name" value="P-loop containing nucleotide triphosphate hydrolases"/>
    <property type="match status" value="1"/>
</dbReference>
<dbReference type="EMBL" id="ACZI02000003">
    <property type="protein sequence ID" value="ERG69099.1"/>
    <property type="molecule type" value="Genomic_DNA"/>
</dbReference>
<evidence type="ECO:0000256" key="1">
    <source>
        <dbReference type="SAM" id="MobiDB-lite"/>
    </source>
</evidence>
<feature type="compositionally biased region" description="Polar residues" evidence="1">
    <location>
        <begin position="173"/>
        <end position="187"/>
    </location>
</feature>
<evidence type="ECO:0000259" key="2">
    <source>
        <dbReference type="Pfam" id="PF01656"/>
    </source>
</evidence>
<name>U1N4D2_SEGRC</name>
<feature type="compositionally biased region" description="Polar residues" evidence="1">
    <location>
        <begin position="141"/>
        <end position="161"/>
    </location>
</feature>
<dbReference type="AlphaFoldDB" id="U1N4D2"/>
<dbReference type="GO" id="GO:0005524">
    <property type="term" value="F:ATP binding"/>
    <property type="evidence" value="ECO:0007669"/>
    <property type="project" value="TreeGrafter"/>
</dbReference>
<dbReference type="InterPro" id="IPR027417">
    <property type="entry name" value="P-loop_NTPase"/>
</dbReference>
<dbReference type="InterPro" id="IPR002586">
    <property type="entry name" value="CobQ/CobB/MinD/ParA_Nub-bd_dom"/>
</dbReference>